<dbReference type="PANTHER" id="PTHR11060">
    <property type="entry name" value="PROTEIN MEMO1"/>
    <property type="match status" value="1"/>
</dbReference>
<dbReference type="PANTHER" id="PTHR11060:SF0">
    <property type="entry name" value="PROTEIN MEMO1"/>
    <property type="match status" value="1"/>
</dbReference>
<reference evidence="2 3" key="1">
    <citation type="submission" date="2016-07" db="EMBL/GenBank/DDBJ databases">
        <title>Pervasive Adenine N6-methylation of Active Genes in Fungi.</title>
        <authorList>
            <consortium name="DOE Joint Genome Institute"/>
            <person name="Mondo S.J."/>
            <person name="Dannebaum R.O."/>
            <person name="Kuo R.C."/>
            <person name="Labutti K."/>
            <person name="Haridas S."/>
            <person name="Kuo A."/>
            <person name="Salamov A."/>
            <person name="Ahrendt S.R."/>
            <person name="Lipzen A."/>
            <person name="Sullivan W."/>
            <person name="Andreopoulos W.B."/>
            <person name="Clum A."/>
            <person name="Lindquist E."/>
            <person name="Daum C."/>
            <person name="Ramamoorthy G.K."/>
            <person name="Gryganskyi A."/>
            <person name="Culley D."/>
            <person name="Magnuson J.K."/>
            <person name="James T.Y."/>
            <person name="O'Malley M.A."/>
            <person name="Stajich J.E."/>
            <person name="Spatafora J.W."/>
            <person name="Visel A."/>
            <person name="Grigoriev I.V."/>
        </authorList>
    </citation>
    <scope>NUCLEOTIDE SEQUENCE [LARGE SCALE GENOMIC DNA]</scope>
    <source>
        <strain evidence="2 3">NRRL 3301</strain>
    </source>
</reference>
<proteinExistence type="inferred from homology"/>
<dbReference type="HAMAP" id="MF_00055">
    <property type="entry name" value="MEMO1"/>
    <property type="match status" value="1"/>
</dbReference>
<dbReference type="STRING" id="101127.A0A1X2GAT7"/>
<keyword evidence="3" id="KW-1185">Reference proteome</keyword>
<dbReference type="Proteomes" id="UP000242146">
    <property type="component" value="Unassembled WGS sequence"/>
</dbReference>
<sequence length="300" mass="33776">MTTRQASHAGSWYSSSKTELNQQLNRFLNDVTEKAPGKNVCAIIGPHAGYTYSGPTAAHAYNERVFLLGPSHHVYLDGCGLSRCDRYETPLGNLTLDRTTIEELAATKEFSWMSQHVDEDEHSIEMHLPYTYKIFESKIDQIKIVPILVGAIDAEKEKKYGQLLAKYLLDPKTLFIVSSDFCHWGRRFRYTYYQDQQGARNLSPSSSTTLPIHESIRQLDHEGMAMIASLDFDAFEDYLVRTRNTICGRHPIAVLLAALQALPEKKSTLVFTNYAQSSACQTIQDSSVSYASAYVSLVNQ</sequence>
<evidence type="ECO:0000256" key="1">
    <source>
        <dbReference type="ARBA" id="ARBA00006315"/>
    </source>
</evidence>
<dbReference type="InterPro" id="IPR002737">
    <property type="entry name" value="MEMO1_fam"/>
</dbReference>
<name>A0A1X2GAT7_9FUNG</name>
<evidence type="ECO:0000313" key="3">
    <source>
        <dbReference type="Proteomes" id="UP000242146"/>
    </source>
</evidence>
<dbReference type="EMBL" id="MCGT01000026">
    <property type="protein sequence ID" value="ORX49440.1"/>
    <property type="molecule type" value="Genomic_DNA"/>
</dbReference>
<dbReference type="Gene3D" id="3.40.830.10">
    <property type="entry name" value="LigB-like"/>
    <property type="match status" value="1"/>
</dbReference>
<gene>
    <name evidence="2" type="ORF">DM01DRAFT_360258</name>
</gene>
<dbReference type="NCBIfam" id="TIGR04336">
    <property type="entry name" value="AmmeMemoSam_B"/>
    <property type="match status" value="1"/>
</dbReference>
<evidence type="ECO:0000313" key="2">
    <source>
        <dbReference type="EMBL" id="ORX49440.1"/>
    </source>
</evidence>
<protein>
    <submittedName>
        <fullName evidence="2">UPF0103-domain-containing protein</fullName>
    </submittedName>
</protein>
<dbReference type="AlphaFoldDB" id="A0A1X2GAT7"/>
<comment type="caution">
    <text evidence="2">The sequence shown here is derived from an EMBL/GenBank/DDBJ whole genome shotgun (WGS) entry which is preliminary data.</text>
</comment>
<dbReference type="Pfam" id="PF01875">
    <property type="entry name" value="Memo"/>
    <property type="match status" value="1"/>
</dbReference>
<accession>A0A1X2GAT7</accession>
<dbReference type="OrthoDB" id="417112at2759"/>
<organism evidence="2 3">
    <name type="scientific">Hesseltinella vesiculosa</name>
    <dbReference type="NCBI Taxonomy" id="101127"/>
    <lineage>
        <taxon>Eukaryota</taxon>
        <taxon>Fungi</taxon>
        <taxon>Fungi incertae sedis</taxon>
        <taxon>Mucoromycota</taxon>
        <taxon>Mucoromycotina</taxon>
        <taxon>Mucoromycetes</taxon>
        <taxon>Mucorales</taxon>
        <taxon>Cunninghamellaceae</taxon>
        <taxon>Hesseltinella</taxon>
    </lineage>
</organism>
<dbReference type="CDD" id="cd07361">
    <property type="entry name" value="MEMO_like"/>
    <property type="match status" value="1"/>
</dbReference>
<comment type="similarity">
    <text evidence="1">Belongs to the MEMO1 family.</text>
</comment>